<evidence type="ECO:0000313" key="2">
    <source>
        <dbReference type="Proteomes" id="UP001549019"/>
    </source>
</evidence>
<dbReference type="Proteomes" id="UP001549019">
    <property type="component" value="Unassembled WGS sequence"/>
</dbReference>
<sequence length="196" mass="21455">MAYTNDYQAITGLARVYIAVQNTDTKEEVSYGEIHEVDSVRSFGVTPESSLDKAYAGNRVVQTAQSRSGATFNMTFHSLPEDLQAEILGEEKREDGLTYSNSTHKSPYLGIIAEFTKEDGTSRFVGLTKAVLTPAAEEGSTKEDGTEFGELAFEGEAMDRLFDGERKISKSSADEDYDFSILSNAVFKNETGTPEA</sequence>
<gene>
    <name evidence="1" type="ORF">ABHD89_000149</name>
</gene>
<proteinExistence type="predicted"/>
<dbReference type="EMBL" id="JBDZDV010000001">
    <property type="protein sequence ID" value="MET3109761.1"/>
    <property type="molecule type" value="Genomic_DNA"/>
</dbReference>
<dbReference type="NCBIfam" id="TIGR01603">
    <property type="entry name" value="maj_tail_phi13"/>
    <property type="match status" value="1"/>
</dbReference>
<dbReference type="RefSeq" id="WP_230820899.1">
    <property type="nucleotide sequence ID" value="NZ_JAJNCU010000001.1"/>
</dbReference>
<name>A0ABV2E6K3_9STAP</name>
<dbReference type="InterPro" id="IPR006724">
    <property type="entry name" value="Phage_TTP"/>
</dbReference>
<reference evidence="1 2" key="1">
    <citation type="submission" date="2024-05" db="EMBL/GenBank/DDBJ databases">
        <title>Genomic Encyclopedia of Type Strains, Phase IV (KMG-IV): sequencing the most valuable type-strain genomes for metagenomic binning, comparative biology and taxonomic classification.</title>
        <authorList>
            <person name="Goeker M."/>
        </authorList>
    </citation>
    <scope>NUCLEOTIDE SEQUENCE [LARGE SCALE GENOMIC DNA]</scope>
    <source>
        <strain evidence="1 2">DSM 25286</strain>
    </source>
</reference>
<evidence type="ECO:0000313" key="1">
    <source>
        <dbReference type="EMBL" id="MET3109761.1"/>
    </source>
</evidence>
<dbReference type="InterPro" id="IPR006490">
    <property type="entry name" value="Maj_tail_phi13"/>
</dbReference>
<accession>A0ABV2E6K3</accession>
<organism evidence="1 2">
    <name type="scientific">Salinicoccus halitifaciens</name>
    <dbReference type="NCBI Taxonomy" id="1073415"/>
    <lineage>
        <taxon>Bacteria</taxon>
        <taxon>Bacillati</taxon>
        <taxon>Bacillota</taxon>
        <taxon>Bacilli</taxon>
        <taxon>Bacillales</taxon>
        <taxon>Staphylococcaceae</taxon>
        <taxon>Salinicoccus</taxon>
    </lineage>
</organism>
<protein>
    <submittedName>
        <fullName evidence="1">Phi13 family phage major tail protein</fullName>
    </submittedName>
</protein>
<dbReference type="Pfam" id="PF04630">
    <property type="entry name" value="Phage_TTP_1"/>
    <property type="match status" value="1"/>
</dbReference>
<comment type="caution">
    <text evidence="1">The sequence shown here is derived from an EMBL/GenBank/DDBJ whole genome shotgun (WGS) entry which is preliminary data.</text>
</comment>
<keyword evidence="2" id="KW-1185">Reference proteome</keyword>